<keyword evidence="5 6" id="KW-0694">RNA-binding</keyword>
<dbReference type="GO" id="GO:0003735">
    <property type="term" value="F:structural constituent of ribosome"/>
    <property type="evidence" value="ECO:0007669"/>
    <property type="project" value="InterPro"/>
</dbReference>
<dbReference type="GO" id="GO:0005840">
    <property type="term" value="C:ribosome"/>
    <property type="evidence" value="ECO:0007669"/>
    <property type="project" value="UniProtKB-KW"/>
</dbReference>
<dbReference type="PANTHER" id="PTHR10986">
    <property type="entry name" value="39S RIBOSOMAL PROTEIN L20"/>
    <property type="match status" value="1"/>
</dbReference>
<protein>
    <recommendedName>
        <fullName evidence="4 5">Large ribosomal subunit protein bL20</fullName>
    </recommendedName>
</protein>
<evidence type="ECO:0000256" key="2">
    <source>
        <dbReference type="ARBA" id="ARBA00022980"/>
    </source>
</evidence>
<dbReference type="HAMAP" id="MF_00382">
    <property type="entry name" value="Ribosomal_bL20"/>
    <property type="match status" value="1"/>
</dbReference>
<reference evidence="8" key="1">
    <citation type="submission" date="2017-08" db="EMBL/GenBank/DDBJ databases">
        <title>A dynamic microbial community with high functional redundancy inhabits the cold, oxic subseafloor aquifer.</title>
        <authorList>
            <person name="Tully B.J."/>
            <person name="Wheat C.G."/>
            <person name="Glazer B.T."/>
            <person name="Huber J.A."/>
        </authorList>
    </citation>
    <scope>NUCLEOTIDE SEQUENCE [LARGE SCALE GENOMIC DNA]</scope>
</reference>
<dbReference type="Pfam" id="PF00453">
    <property type="entry name" value="Ribosomal_L20"/>
    <property type="match status" value="1"/>
</dbReference>
<dbReference type="GO" id="GO:0019843">
    <property type="term" value="F:rRNA binding"/>
    <property type="evidence" value="ECO:0007669"/>
    <property type="project" value="UniProtKB-UniRule"/>
</dbReference>
<comment type="similarity">
    <text evidence="1 5 6">Belongs to the bacterial ribosomal protein bL20 family.</text>
</comment>
<dbReference type="CDD" id="cd07026">
    <property type="entry name" value="Ribosomal_L20"/>
    <property type="match status" value="1"/>
</dbReference>
<dbReference type="InterPro" id="IPR035566">
    <property type="entry name" value="Ribosomal_protein_bL20_C"/>
</dbReference>
<dbReference type="Gene3D" id="1.10.1900.20">
    <property type="entry name" value="Ribosomal protein L20"/>
    <property type="match status" value="1"/>
</dbReference>
<evidence type="ECO:0000313" key="7">
    <source>
        <dbReference type="EMBL" id="PCI92897.1"/>
    </source>
</evidence>
<proteinExistence type="inferred from homology"/>
<evidence type="ECO:0000313" key="8">
    <source>
        <dbReference type="Proteomes" id="UP000217838"/>
    </source>
</evidence>
<dbReference type="NCBIfam" id="TIGR01032">
    <property type="entry name" value="rplT_bact"/>
    <property type="match status" value="1"/>
</dbReference>
<keyword evidence="5 6" id="KW-0699">rRNA-binding</keyword>
<dbReference type="GO" id="GO:1990904">
    <property type="term" value="C:ribonucleoprotein complex"/>
    <property type="evidence" value="ECO:0007669"/>
    <property type="project" value="UniProtKB-KW"/>
</dbReference>
<sequence>MVRVTCAVSSRRRRKKLLKQAKGFFGDRKNHLRQTKNALMAAMKYNYIHRKKKKSEFRRLWIIRIGVAAKINGISYNKLIHGLTKAGCTLNRKMLADMAIFDPVAFTSVADMAKKALVA</sequence>
<comment type="caution">
    <text evidence="7">The sequence shown here is derived from an EMBL/GenBank/DDBJ whole genome shotgun (WGS) entry which is preliminary data.</text>
</comment>
<dbReference type="FunFam" id="1.10.1900.20:FF:000001">
    <property type="entry name" value="50S ribosomal protein L20"/>
    <property type="match status" value="1"/>
</dbReference>
<dbReference type="Gene3D" id="6.10.160.10">
    <property type="match status" value="1"/>
</dbReference>
<evidence type="ECO:0000256" key="6">
    <source>
        <dbReference type="RuleBase" id="RU000560"/>
    </source>
</evidence>
<evidence type="ECO:0000256" key="3">
    <source>
        <dbReference type="ARBA" id="ARBA00023274"/>
    </source>
</evidence>
<keyword evidence="2 5" id="KW-0689">Ribosomal protein</keyword>
<dbReference type="InterPro" id="IPR005813">
    <property type="entry name" value="Ribosomal_bL20"/>
</dbReference>
<dbReference type="Proteomes" id="UP000217838">
    <property type="component" value="Unassembled WGS sequence"/>
</dbReference>
<evidence type="ECO:0000256" key="5">
    <source>
        <dbReference type="HAMAP-Rule" id="MF_00382"/>
    </source>
</evidence>
<dbReference type="EMBL" id="NVUU01000080">
    <property type="protein sequence ID" value="PCI92897.1"/>
    <property type="molecule type" value="Genomic_DNA"/>
</dbReference>
<evidence type="ECO:0000256" key="1">
    <source>
        <dbReference type="ARBA" id="ARBA00007698"/>
    </source>
</evidence>
<name>A0A2A4YF20_UNCAE</name>
<dbReference type="GO" id="GO:0006412">
    <property type="term" value="P:translation"/>
    <property type="evidence" value="ECO:0007669"/>
    <property type="project" value="InterPro"/>
</dbReference>
<dbReference type="SUPFAM" id="SSF74731">
    <property type="entry name" value="Ribosomal protein L20"/>
    <property type="match status" value="1"/>
</dbReference>
<comment type="function">
    <text evidence="5 6">Binds directly to 23S ribosomal RNA and is necessary for the in vitro assembly process of the 50S ribosomal subunit. It is not involved in the protein synthesizing functions of that subunit.</text>
</comment>
<accession>A0A2A4YF20</accession>
<evidence type="ECO:0000256" key="4">
    <source>
        <dbReference type="ARBA" id="ARBA00035172"/>
    </source>
</evidence>
<dbReference type="PRINTS" id="PR00062">
    <property type="entry name" value="RIBOSOMALL20"/>
</dbReference>
<dbReference type="GO" id="GO:0000027">
    <property type="term" value="P:ribosomal large subunit assembly"/>
    <property type="evidence" value="ECO:0007669"/>
    <property type="project" value="UniProtKB-UniRule"/>
</dbReference>
<gene>
    <name evidence="5" type="primary">rplT</name>
    <name evidence="7" type="ORF">COB11_06325</name>
</gene>
<keyword evidence="3 5" id="KW-0687">Ribonucleoprotein</keyword>
<dbReference type="AlphaFoldDB" id="A0A2A4YF20"/>
<organism evidence="7 8">
    <name type="scientific">Aerophobetes bacterium</name>
    <dbReference type="NCBI Taxonomy" id="2030807"/>
    <lineage>
        <taxon>Bacteria</taxon>
        <taxon>Candidatus Aerophobota</taxon>
    </lineage>
</organism>